<evidence type="ECO:0000313" key="2">
    <source>
        <dbReference type="Proteomes" id="UP000805193"/>
    </source>
</evidence>
<keyword evidence="2" id="KW-1185">Reference proteome</keyword>
<dbReference type="EMBL" id="JABSTQ010011462">
    <property type="protein sequence ID" value="KAG0411104.1"/>
    <property type="molecule type" value="Genomic_DNA"/>
</dbReference>
<dbReference type="Proteomes" id="UP000805193">
    <property type="component" value="Unassembled WGS sequence"/>
</dbReference>
<accession>A0AC60NVE2</accession>
<proteinExistence type="predicted"/>
<name>A0AC60NVE2_IXOPE</name>
<reference evidence="1 2" key="1">
    <citation type="journal article" date="2020" name="Cell">
        <title>Large-Scale Comparative Analyses of Tick Genomes Elucidate Their Genetic Diversity and Vector Capacities.</title>
        <authorList>
            <consortium name="Tick Genome and Microbiome Consortium (TIGMIC)"/>
            <person name="Jia N."/>
            <person name="Wang J."/>
            <person name="Shi W."/>
            <person name="Du L."/>
            <person name="Sun Y."/>
            <person name="Zhan W."/>
            <person name="Jiang J.F."/>
            <person name="Wang Q."/>
            <person name="Zhang B."/>
            <person name="Ji P."/>
            <person name="Bell-Sakyi L."/>
            <person name="Cui X.M."/>
            <person name="Yuan T.T."/>
            <person name="Jiang B.G."/>
            <person name="Yang W.F."/>
            <person name="Lam T.T."/>
            <person name="Chang Q.C."/>
            <person name="Ding S.J."/>
            <person name="Wang X.J."/>
            <person name="Zhu J.G."/>
            <person name="Ruan X.D."/>
            <person name="Zhao L."/>
            <person name="Wei J.T."/>
            <person name="Ye R.Z."/>
            <person name="Que T.C."/>
            <person name="Du C.H."/>
            <person name="Zhou Y.H."/>
            <person name="Cheng J.X."/>
            <person name="Dai P.F."/>
            <person name="Guo W.B."/>
            <person name="Han X.H."/>
            <person name="Huang E.J."/>
            <person name="Li L.F."/>
            <person name="Wei W."/>
            <person name="Gao Y.C."/>
            <person name="Liu J.Z."/>
            <person name="Shao H.Z."/>
            <person name="Wang X."/>
            <person name="Wang C.C."/>
            <person name="Yang T.C."/>
            <person name="Huo Q.B."/>
            <person name="Li W."/>
            <person name="Chen H.Y."/>
            <person name="Chen S.E."/>
            <person name="Zhou L.G."/>
            <person name="Ni X.B."/>
            <person name="Tian J.H."/>
            <person name="Sheng Y."/>
            <person name="Liu T."/>
            <person name="Pan Y.S."/>
            <person name="Xia L.Y."/>
            <person name="Li J."/>
            <person name="Zhao F."/>
            <person name="Cao W.C."/>
        </authorList>
    </citation>
    <scope>NUCLEOTIDE SEQUENCE [LARGE SCALE GENOMIC DNA]</scope>
    <source>
        <strain evidence="1">Iper-2018</strain>
    </source>
</reference>
<sequence>MFPVNQLLVATLSGLVKGKLVTVPGDILVREFLGIPFGQTTEGRGRFRKPTSVRFWTEVYDAITKRAPCVQESYNSKAMLIDNSNTTEDCLHLNIWAPIQKHNNDYNKTVMVYFYGGSFMHGGNSYFFYDGRYVSGLGDVIVVVPNYRVGVLGFLNAGIRGASGNAGLYDQILALTWVKKNIAFFGGDPEKVVLFGQSAGAISISYLQLSPMGRHLFRRAILQSCSALVPIPENSNAAAIENFREIAKATNCSRYSPDGEFSADITVACMRNLDAKNLSSVKGVYFYPSFYDEVLPDTPLRLLKNVSNFSGHDILLGNTLREGDMMFEASFHQSLQSRSKLSIDAIMRVYNFFYKRSTFVQALLTLANLQRLYDMSSSTYEGFRDAIGDVLFNCPTKYFAEVFAKKNGRAFYYVLAHKPSFSVWNSPVATHTDDVSLLFGVPFMLPHLATDKERDLSRRLIVIWTAFAKTGRPNFRLLELAWTVTVESDLQQNRRLPHPSQLLRHRQGHNRRQHDTSMTPSGGKRGTTFLAALKVDAQLWFQNTMVTMLEKLEEVKGAFCGDNPTTILNTEDHPPVSIGQKFSHHLCSDPELQLRLVRLAEEAAGTQDLLASI</sequence>
<evidence type="ECO:0000313" key="1">
    <source>
        <dbReference type="EMBL" id="KAG0411104.1"/>
    </source>
</evidence>
<protein>
    <submittedName>
        <fullName evidence="1">Uncharacterized protein</fullName>
    </submittedName>
</protein>
<gene>
    <name evidence="1" type="ORF">HPB47_011791</name>
</gene>
<comment type="caution">
    <text evidence="1">The sequence shown here is derived from an EMBL/GenBank/DDBJ whole genome shotgun (WGS) entry which is preliminary data.</text>
</comment>
<organism evidence="1 2">
    <name type="scientific">Ixodes persulcatus</name>
    <name type="common">Taiga tick</name>
    <dbReference type="NCBI Taxonomy" id="34615"/>
    <lineage>
        <taxon>Eukaryota</taxon>
        <taxon>Metazoa</taxon>
        <taxon>Ecdysozoa</taxon>
        <taxon>Arthropoda</taxon>
        <taxon>Chelicerata</taxon>
        <taxon>Arachnida</taxon>
        <taxon>Acari</taxon>
        <taxon>Parasitiformes</taxon>
        <taxon>Ixodida</taxon>
        <taxon>Ixodoidea</taxon>
        <taxon>Ixodidae</taxon>
        <taxon>Ixodinae</taxon>
        <taxon>Ixodes</taxon>
    </lineage>
</organism>